<evidence type="ECO:0000313" key="1">
    <source>
        <dbReference type="EMBL" id="KAK5624381.1"/>
    </source>
</evidence>
<name>A0AAN7Z5D2_9PEZI</name>
<dbReference type="Proteomes" id="UP001305414">
    <property type="component" value="Unassembled WGS sequence"/>
</dbReference>
<gene>
    <name evidence="1" type="ORF">RRF57_000097</name>
</gene>
<evidence type="ECO:0000313" key="2">
    <source>
        <dbReference type="Proteomes" id="UP001305414"/>
    </source>
</evidence>
<accession>A0AAN7Z5D2</accession>
<comment type="caution">
    <text evidence="1">The sequence shown here is derived from an EMBL/GenBank/DDBJ whole genome shotgun (WGS) entry which is preliminary data.</text>
</comment>
<protein>
    <submittedName>
        <fullName evidence="1">Uncharacterized protein</fullName>
    </submittedName>
</protein>
<dbReference type="EMBL" id="JAWHQM010000001">
    <property type="protein sequence ID" value="KAK5624381.1"/>
    <property type="molecule type" value="Genomic_DNA"/>
</dbReference>
<proteinExistence type="predicted"/>
<reference evidence="1 2" key="1">
    <citation type="submission" date="2023-10" db="EMBL/GenBank/DDBJ databases">
        <title>Draft genome sequence of Xylaria bambusicola isolate GMP-LS, the root and basal stem rot pathogen of sugarcane in Indonesia.</title>
        <authorList>
            <person name="Selvaraj P."/>
            <person name="Muralishankar V."/>
            <person name="Muruganantham S."/>
            <person name="Sp S."/>
            <person name="Haryani S."/>
            <person name="Lau K.J.X."/>
            <person name="Naqvi N.I."/>
        </authorList>
    </citation>
    <scope>NUCLEOTIDE SEQUENCE [LARGE SCALE GENOMIC DNA]</scope>
    <source>
        <strain evidence="1">GMP-LS</strain>
    </source>
</reference>
<dbReference type="AlphaFoldDB" id="A0AAN7Z5D2"/>
<keyword evidence="2" id="KW-1185">Reference proteome</keyword>
<sequence>MALLYFFERCGFLSITLTLSATSIKHKFPPSDVQILRFVALRSVHSICSDIFRKVILDLLINDATVFGGVRVNLHTLLQLVLSNNVLIGHGHPFQFCNTSSIYNWII</sequence>
<organism evidence="1 2">
    <name type="scientific">Xylaria bambusicola</name>
    <dbReference type="NCBI Taxonomy" id="326684"/>
    <lineage>
        <taxon>Eukaryota</taxon>
        <taxon>Fungi</taxon>
        <taxon>Dikarya</taxon>
        <taxon>Ascomycota</taxon>
        <taxon>Pezizomycotina</taxon>
        <taxon>Sordariomycetes</taxon>
        <taxon>Xylariomycetidae</taxon>
        <taxon>Xylariales</taxon>
        <taxon>Xylariaceae</taxon>
        <taxon>Xylaria</taxon>
    </lineage>
</organism>